<dbReference type="Proteomes" id="UP000316612">
    <property type="component" value="Unassembled WGS sequence"/>
</dbReference>
<reference evidence="7 8" key="1">
    <citation type="submission" date="2019-06" db="EMBL/GenBank/DDBJ databases">
        <title>Whole genome shotgun sequence of Glutamicibacter uratoxydans NBRC 15515.</title>
        <authorList>
            <person name="Hosoyama A."/>
            <person name="Uohara A."/>
            <person name="Ohji S."/>
            <person name="Ichikawa N."/>
        </authorList>
    </citation>
    <scope>NUCLEOTIDE SEQUENCE [LARGE SCALE GENOMIC DNA]</scope>
    <source>
        <strain evidence="7 8">NBRC 15515</strain>
    </source>
</reference>
<gene>
    <name evidence="7" type="ORF">AUR04nite_00780</name>
</gene>
<evidence type="ECO:0000256" key="3">
    <source>
        <dbReference type="ARBA" id="ARBA00022842"/>
    </source>
</evidence>
<evidence type="ECO:0000256" key="5">
    <source>
        <dbReference type="ARBA" id="ARBA00023172"/>
    </source>
</evidence>
<comment type="similarity">
    <text evidence="1">Belongs to the RuvC family.</text>
</comment>
<keyword evidence="6" id="KW-0234">DNA repair</keyword>
<dbReference type="EMBL" id="BJNY01000001">
    <property type="protein sequence ID" value="GED04546.1"/>
    <property type="molecule type" value="Genomic_DNA"/>
</dbReference>
<dbReference type="SUPFAM" id="SSF53098">
    <property type="entry name" value="Ribonuclease H-like"/>
    <property type="match status" value="1"/>
</dbReference>
<dbReference type="GO" id="GO:0006310">
    <property type="term" value="P:DNA recombination"/>
    <property type="evidence" value="ECO:0007669"/>
    <property type="project" value="UniProtKB-KW"/>
</dbReference>
<keyword evidence="4" id="KW-0238">DNA-binding</keyword>
<evidence type="ECO:0000256" key="2">
    <source>
        <dbReference type="ARBA" id="ARBA00022763"/>
    </source>
</evidence>
<dbReference type="GO" id="GO:0003677">
    <property type="term" value="F:DNA binding"/>
    <property type="evidence" value="ECO:0007669"/>
    <property type="project" value="UniProtKB-KW"/>
</dbReference>
<dbReference type="Pfam" id="PF02075">
    <property type="entry name" value="RuvC"/>
    <property type="match status" value="1"/>
</dbReference>
<organism evidence="7 8">
    <name type="scientific">Glutamicibacter uratoxydans</name>
    <name type="common">Arthrobacter uratoxydans</name>
    <dbReference type="NCBI Taxonomy" id="43667"/>
    <lineage>
        <taxon>Bacteria</taxon>
        <taxon>Bacillati</taxon>
        <taxon>Actinomycetota</taxon>
        <taxon>Actinomycetes</taxon>
        <taxon>Micrococcales</taxon>
        <taxon>Micrococcaceae</taxon>
        <taxon>Glutamicibacter</taxon>
    </lineage>
</organism>
<sequence>MAGIDPSLSATGMAWPDGSLETIKTKPADKDWRLVEIADTSDNGFIHQSPDLVVMEDLPRNAMHAGITGMVQGVIREKLQRHCIPYALVVPSTLKKAATGDGRADKKKMLAHYTQATSLVNKDDNQVDAFWLRQVGLALTGQEHHLADTSTLNKVKEPEGITWQL</sequence>
<protein>
    <submittedName>
        <fullName evidence="7">Uncharacterized protein</fullName>
    </submittedName>
</protein>
<proteinExistence type="inferred from homology"/>
<keyword evidence="5" id="KW-0233">DNA recombination</keyword>
<dbReference type="AlphaFoldDB" id="A0A4Y4DHN9"/>
<evidence type="ECO:0000313" key="7">
    <source>
        <dbReference type="EMBL" id="GED04546.1"/>
    </source>
</evidence>
<keyword evidence="3" id="KW-0460">Magnesium</keyword>
<evidence type="ECO:0000256" key="6">
    <source>
        <dbReference type="ARBA" id="ARBA00023204"/>
    </source>
</evidence>
<dbReference type="GO" id="GO:0006281">
    <property type="term" value="P:DNA repair"/>
    <property type="evidence" value="ECO:0007669"/>
    <property type="project" value="UniProtKB-KW"/>
</dbReference>
<keyword evidence="8" id="KW-1185">Reference proteome</keyword>
<comment type="caution">
    <text evidence="7">The sequence shown here is derived from an EMBL/GenBank/DDBJ whole genome shotgun (WGS) entry which is preliminary data.</text>
</comment>
<dbReference type="Gene3D" id="3.30.420.10">
    <property type="entry name" value="Ribonuclease H-like superfamily/Ribonuclease H"/>
    <property type="match status" value="1"/>
</dbReference>
<dbReference type="InterPro" id="IPR012337">
    <property type="entry name" value="RNaseH-like_sf"/>
</dbReference>
<accession>A0A4Y4DHN9</accession>
<evidence type="ECO:0000256" key="4">
    <source>
        <dbReference type="ARBA" id="ARBA00023125"/>
    </source>
</evidence>
<evidence type="ECO:0000256" key="1">
    <source>
        <dbReference type="ARBA" id="ARBA00009518"/>
    </source>
</evidence>
<name>A0A4Y4DHN9_GLUUR</name>
<evidence type="ECO:0000313" key="8">
    <source>
        <dbReference type="Proteomes" id="UP000316612"/>
    </source>
</evidence>
<dbReference type="InterPro" id="IPR002176">
    <property type="entry name" value="X-over_junc_endoDNase_RuvC"/>
</dbReference>
<dbReference type="GO" id="GO:0004520">
    <property type="term" value="F:DNA endonuclease activity"/>
    <property type="evidence" value="ECO:0007669"/>
    <property type="project" value="InterPro"/>
</dbReference>
<dbReference type="InterPro" id="IPR036397">
    <property type="entry name" value="RNaseH_sf"/>
</dbReference>
<keyword evidence="2" id="KW-0227">DNA damage</keyword>